<dbReference type="EMBL" id="PQIB02000006">
    <property type="protein sequence ID" value="RLN11425.1"/>
    <property type="molecule type" value="Genomic_DNA"/>
</dbReference>
<name>A0A3L6RXT4_PANMI</name>
<gene>
    <name evidence="2" type="ORF">C2845_PM09G17160</name>
</gene>
<feature type="region of interest" description="Disordered" evidence="1">
    <location>
        <begin position="1"/>
        <end position="110"/>
    </location>
</feature>
<evidence type="ECO:0000256" key="1">
    <source>
        <dbReference type="SAM" id="MobiDB-lite"/>
    </source>
</evidence>
<protein>
    <submittedName>
        <fullName evidence="2">Uncharacterized protein</fullName>
    </submittedName>
</protein>
<dbReference type="Proteomes" id="UP000275267">
    <property type="component" value="Unassembled WGS sequence"/>
</dbReference>
<reference evidence="3" key="1">
    <citation type="journal article" date="2019" name="Nat. Commun.">
        <title>The genome of broomcorn millet.</title>
        <authorList>
            <person name="Zou C."/>
            <person name="Miki D."/>
            <person name="Li D."/>
            <person name="Tang Q."/>
            <person name="Xiao L."/>
            <person name="Rajput S."/>
            <person name="Deng P."/>
            <person name="Jia W."/>
            <person name="Huang R."/>
            <person name="Zhang M."/>
            <person name="Sun Y."/>
            <person name="Hu J."/>
            <person name="Fu X."/>
            <person name="Schnable P.S."/>
            <person name="Li F."/>
            <person name="Zhang H."/>
            <person name="Feng B."/>
            <person name="Zhu X."/>
            <person name="Liu R."/>
            <person name="Schnable J.C."/>
            <person name="Zhu J.-K."/>
            <person name="Zhang H."/>
        </authorList>
    </citation>
    <scope>NUCLEOTIDE SEQUENCE [LARGE SCALE GENOMIC DNA]</scope>
</reference>
<sequence>MAPSLPATVKDRVRLSSENLHNLTTSRSAPSSPDSHRRRSTSGDSRAAGCRPPPQAAALPSTGPPPRRAAQQGRCAPATGRPPSTAADTHAAAAAHKTMRQHANARLPLPRRLLRQDRRRTTGRAQIRLPFTWIRPSPRESSHRPWPPAEQKERRGRNGGNREGRREGMSGMAPPPPTSLLARLPMGKVSDLCICVPVSSLILLTICLGKYNSAIKFVLKA</sequence>
<dbReference type="AlphaFoldDB" id="A0A3L6RXT4"/>
<comment type="caution">
    <text evidence="2">The sequence shown here is derived from an EMBL/GenBank/DDBJ whole genome shotgun (WGS) entry which is preliminary data.</text>
</comment>
<evidence type="ECO:0000313" key="2">
    <source>
        <dbReference type="EMBL" id="RLN11425.1"/>
    </source>
</evidence>
<feature type="compositionally biased region" description="Polar residues" evidence="1">
    <location>
        <begin position="16"/>
        <end position="33"/>
    </location>
</feature>
<proteinExistence type="predicted"/>
<feature type="compositionally biased region" description="Low complexity" evidence="1">
    <location>
        <begin position="85"/>
        <end position="96"/>
    </location>
</feature>
<keyword evidence="3" id="KW-1185">Reference proteome</keyword>
<accession>A0A3L6RXT4</accession>
<organism evidence="2 3">
    <name type="scientific">Panicum miliaceum</name>
    <name type="common">Proso millet</name>
    <name type="synonym">Broomcorn millet</name>
    <dbReference type="NCBI Taxonomy" id="4540"/>
    <lineage>
        <taxon>Eukaryota</taxon>
        <taxon>Viridiplantae</taxon>
        <taxon>Streptophyta</taxon>
        <taxon>Embryophyta</taxon>
        <taxon>Tracheophyta</taxon>
        <taxon>Spermatophyta</taxon>
        <taxon>Magnoliopsida</taxon>
        <taxon>Liliopsida</taxon>
        <taxon>Poales</taxon>
        <taxon>Poaceae</taxon>
        <taxon>PACMAD clade</taxon>
        <taxon>Panicoideae</taxon>
        <taxon>Panicodae</taxon>
        <taxon>Paniceae</taxon>
        <taxon>Panicinae</taxon>
        <taxon>Panicum</taxon>
        <taxon>Panicum sect. Panicum</taxon>
    </lineage>
</organism>
<evidence type="ECO:0000313" key="3">
    <source>
        <dbReference type="Proteomes" id="UP000275267"/>
    </source>
</evidence>
<feature type="region of interest" description="Disordered" evidence="1">
    <location>
        <begin position="135"/>
        <end position="176"/>
    </location>
</feature>